<proteinExistence type="predicted"/>
<gene>
    <name evidence="2" type="ORF">SAMN05216368_108194</name>
</gene>
<accession>A0A5E9G0J3</accession>
<dbReference type="SUPFAM" id="SSF55681">
    <property type="entry name" value="Class II aaRS and biotin synthetases"/>
    <property type="match status" value="1"/>
</dbReference>
<evidence type="ECO:0000313" key="3">
    <source>
        <dbReference type="Proteomes" id="UP000199639"/>
    </source>
</evidence>
<dbReference type="Pfam" id="PF21948">
    <property type="entry name" value="LplA-B_cat"/>
    <property type="match status" value="1"/>
</dbReference>
<dbReference type="Proteomes" id="UP000199639">
    <property type="component" value="Unassembled WGS sequence"/>
</dbReference>
<organism evidence="2 3">
    <name type="scientific">Cryobacterium flavum</name>
    <dbReference type="NCBI Taxonomy" id="1424659"/>
    <lineage>
        <taxon>Bacteria</taxon>
        <taxon>Bacillati</taxon>
        <taxon>Actinomycetota</taxon>
        <taxon>Actinomycetes</taxon>
        <taxon>Micrococcales</taxon>
        <taxon>Microbacteriaceae</taxon>
        <taxon>Cryobacterium</taxon>
    </lineage>
</organism>
<feature type="domain" description="BPL/LPL catalytic" evidence="1">
    <location>
        <begin position="51"/>
        <end position="179"/>
    </location>
</feature>
<evidence type="ECO:0000313" key="2">
    <source>
        <dbReference type="EMBL" id="SDN95703.1"/>
    </source>
</evidence>
<dbReference type="STRING" id="1424659.SAMN05216368_108194"/>
<protein>
    <submittedName>
        <fullName evidence="2">Lipoate-protein ligase A</fullName>
    </submittedName>
</protein>
<sequence>MVLRDVTTANRQLHTRIPKLSLGRVGSTAQDDIDESLRVLREMQQDVNAHARIRAYRPIPTVAFSRRESLMPEFAAASAAARRFGFDPVIRLAGGRAVAYDQTCLIIDLMAPLEFYGNHIAAFEVGADCFRDVLGDLGLDARVGPVVGEYCAGDHSVNARGRVKVVGIAQRAMRRARLLTACIVLDKPEGLRPVVDAVYGAMNLEWSPASLGSLRDEGVRGTLDEIVNELVTGLQQRRSAWARPQASQIVETRT</sequence>
<dbReference type="InterPro" id="IPR004143">
    <property type="entry name" value="BPL_LPL_catalytic"/>
</dbReference>
<keyword evidence="2" id="KW-0436">Ligase</keyword>
<evidence type="ECO:0000259" key="1">
    <source>
        <dbReference type="Pfam" id="PF21948"/>
    </source>
</evidence>
<dbReference type="InterPro" id="IPR045864">
    <property type="entry name" value="aa-tRNA-synth_II/BPL/LPL"/>
</dbReference>
<dbReference type="AlphaFoldDB" id="A0A5E9G0J3"/>
<dbReference type="GO" id="GO:0016874">
    <property type="term" value="F:ligase activity"/>
    <property type="evidence" value="ECO:0007669"/>
    <property type="project" value="UniProtKB-KW"/>
</dbReference>
<name>A0A5E9G0J3_9MICO</name>
<dbReference type="EMBL" id="FNIB01000008">
    <property type="protein sequence ID" value="SDN95703.1"/>
    <property type="molecule type" value="Genomic_DNA"/>
</dbReference>
<dbReference type="Gene3D" id="3.30.930.10">
    <property type="entry name" value="Bira Bifunctional Protein, Domain 2"/>
    <property type="match status" value="1"/>
</dbReference>
<reference evidence="2 3" key="1">
    <citation type="submission" date="2016-10" db="EMBL/GenBank/DDBJ databases">
        <authorList>
            <person name="Varghese N."/>
            <person name="Submissions S."/>
        </authorList>
    </citation>
    <scope>NUCLEOTIDE SEQUENCE [LARGE SCALE GENOMIC DNA]</scope>
    <source>
        <strain evidence="2 3">CGMCC 1.11215</strain>
    </source>
</reference>